<dbReference type="SUPFAM" id="SSF56935">
    <property type="entry name" value="Porins"/>
    <property type="match status" value="1"/>
</dbReference>
<dbReference type="RefSeq" id="WP_184012886.1">
    <property type="nucleotide sequence ID" value="NZ_JACIJS010000010.1"/>
</dbReference>
<feature type="chain" id="PRO_5032884208" evidence="1">
    <location>
        <begin position="22"/>
        <end position="305"/>
    </location>
</feature>
<evidence type="ECO:0000313" key="3">
    <source>
        <dbReference type="EMBL" id="MBB5516930.1"/>
    </source>
</evidence>
<accession>A0A840X0L2</accession>
<dbReference type="Gene3D" id="2.40.160.10">
    <property type="entry name" value="Porin"/>
    <property type="match status" value="1"/>
</dbReference>
<sequence>MKNVLFTTTALVAFSATAAFADLTVSGMGELGLTSNDANVGEDLSLHTDFDIVWSFTGSTDGGLSFGATGDFDEAPVEESAAVFVSGAFGTVTGGDTDGAFDFAMYDIQNGGLAGEADHFSGNSDLDNVADTAAAGTASQLVRYDIAFGGTTISASWENGNTAAATTKQTIGLGAKFSFGSIALGTGFQQNDGDTISGLSVQAGVGPAKVTVSYATVTDDQAGIAFGAAAGDQGKTTTGISATFGAGAATIGVAYEDVNNKAVADTDAWGAWVDYSLGGGATAKVAAGETHAGASKFGGGIGLSF</sequence>
<keyword evidence="1" id="KW-0732">Signal</keyword>
<evidence type="ECO:0000256" key="1">
    <source>
        <dbReference type="SAM" id="SignalP"/>
    </source>
</evidence>
<protein>
    <submittedName>
        <fullName evidence="3">Outer membrane protein OmpU</fullName>
    </submittedName>
</protein>
<organism evidence="3 4">
    <name type="scientific">Rubricella aquisinus</name>
    <dbReference type="NCBI Taxonomy" id="2028108"/>
    <lineage>
        <taxon>Bacteria</taxon>
        <taxon>Pseudomonadati</taxon>
        <taxon>Pseudomonadota</taxon>
        <taxon>Alphaproteobacteria</taxon>
        <taxon>Rhodobacterales</taxon>
        <taxon>Paracoccaceae</taxon>
        <taxon>Rubricella</taxon>
    </lineage>
</organism>
<dbReference type="AlphaFoldDB" id="A0A840X0L2"/>
<proteinExistence type="predicted"/>
<dbReference type="InterPro" id="IPR023614">
    <property type="entry name" value="Porin_dom_sf"/>
</dbReference>
<dbReference type="EMBL" id="JACIJS010000010">
    <property type="protein sequence ID" value="MBB5516930.1"/>
    <property type="molecule type" value="Genomic_DNA"/>
</dbReference>
<dbReference type="InterPro" id="IPR033900">
    <property type="entry name" value="Gram_neg_porin_domain"/>
</dbReference>
<dbReference type="GO" id="GO:0016020">
    <property type="term" value="C:membrane"/>
    <property type="evidence" value="ECO:0007669"/>
    <property type="project" value="InterPro"/>
</dbReference>
<dbReference type="Pfam" id="PF13609">
    <property type="entry name" value="Porin_4"/>
    <property type="match status" value="1"/>
</dbReference>
<dbReference type="GO" id="GO:0015288">
    <property type="term" value="F:porin activity"/>
    <property type="evidence" value="ECO:0007669"/>
    <property type="project" value="InterPro"/>
</dbReference>
<gene>
    <name evidence="3" type="ORF">FHS89_002974</name>
</gene>
<feature type="signal peptide" evidence="1">
    <location>
        <begin position="1"/>
        <end position="21"/>
    </location>
</feature>
<evidence type="ECO:0000313" key="4">
    <source>
        <dbReference type="Proteomes" id="UP000553766"/>
    </source>
</evidence>
<feature type="domain" description="Porin" evidence="2">
    <location>
        <begin position="8"/>
        <end position="291"/>
    </location>
</feature>
<reference evidence="3 4" key="1">
    <citation type="submission" date="2020-08" db="EMBL/GenBank/DDBJ databases">
        <title>Genomic Encyclopedia of Type Strains, Phase IV (KMG-IV): sequencing the most valuable type-strain genomes for metagenomic binning, comparative biology and taxonomic classification.</title>
        <authorList>
            <person name="Goeker M."/>
        </authorList>
    </citation>
    <scope>NUCLEOTIDE SEQUENCE [LARGE SCALE GENOMIC DNA]</scope>
    <source>
        <strain evidence="3 4">DSM 103377</strain>
    </source>
</reference>
<evidence type="ECO:0000259" key="2">
    <source>
        <dbReference type="Pfam" id="PF13609"/>
    </source>
</evidence>
<dbReference type="Proteomes" id="UP000553766">
    <property type="component" value="Unassembled WGS sequence"/>
</dbReference>
<keyword evidence="4" id="KW-1185">Reference proteome</keyword>
<name>A0A840X0L2_9RHOB</name>
<comment type="caution">
    <text evidence="3">The sequence shown here is derived from an EMBL/GenBank/DDBJ whole genome shotgun (WGS) entry which is preliminary data.</text>
</comment>